<evidence type="ECO:0000259" key="2">
    <source>
        <dbReference type="Pfam" id="PF14111"/>
    </source>
</evidence>
<reference evidence="3" key="2">
    <citation type="submission" date="2015-06" db="UniProtKB">
        <authorList>
            <consortium name="EnsemblPlants"/>
        </authorList>
    </citation>
    <scope>IDENTIFICATION</scope>
    <source>
        <strain evidence="3">DM1-3 516 R44</strain>
    </source>
</reference>
<name>M0ZKZ0_SOLTU</name>
<dbReference type="Proteomes" id="UP000011115">
    <property type="component" value="Unassembled WGS sequence"/>
</dbReference>
<feature type="region of interest" description="Disordered" evidence="1">
    <location>
        <begin position="285"/>
        <end position="322"/>
    </location>
</feature>
<sequence>MPLVFVTSSTTIPSAQKREKVMARQTAHNGVPAVIFKAANYYGIMAQDCRRTIVGIFLKPRPQIDKIRSKFKELVALKGSVKIGVYDNYNVFIDCSNDEDFQNVWYRRMIEIEGLQMWMQKWTPDFKPEEDIHIFPLNKHQQEAGNNTKNNKRKDKKKYIIQKEAHTSNKPEAGDSIYNNNVKQISNEEFPEKTEQKTMECVNRDQQSSSNVPPEVNQALMMEDVKDSEVERRREANTKYLDTQGSSDGIVENSVMESSLNTEIKNQKGINLVVDLNLRHDTENYHTEEEDLRDSSMDGVDDETANSKRFNFPRMNNGTLMT</sequence>
<evidence type="ECO:0000313" key="4">
    <source>
        <dbReference type="Proteomes" id="UP000011115"/>
    </source>
</evidence>
<organism evidence="3 4">
    <name type="scientific">Solanum tuberosum</name>
    <name type="common">Potato</name>
    <dbReference type="NCBI Taxonomy" id="4113"/>
    <lineage>
        <taxon>Eukaryota</taxon>
        <taxon>Viridiplantae</taxon>
        <taxon>Streptophyta</taxon>
        <taxon>Embryophyta</taxon>
        <taxon>Tracheophyta</taxon>
        <taxon>Spermatophyta</taxon>
        <taxon>Magnoliopsida</taxon>
        <taxon>eudicotyledons</taxon>
        <taxon>Gunneridae</taxon>
        <taxon>Pentapetalae</taxon>
        <taxon>asterids</taxon>
        <taxon>lamiids</taxon>
        <taxon>Solanales</taxon>
        <taxon>Solanaceae</taxon>
        <taxon>Solanoideae</taxon>
        <taxon>Solaneae</taxon>
        <taxon>Solanum</taxon>
    </lineage>
</organism>
<evidence type="ECO:0000313" key="3">
    <source>
        <dbReference type="EnsemblPlants" id="PGSC0003DMT400002970"/>
    </source>
</evidence>
<reference evidence="4" key="1">
    <citation type="journal article" date="2011" name="Nature">
        <title>Genome sequence and analysis of the tuber crop potato.</title>
        <authorList>
            <consortium name="The Potato Genome Sequencing Consortium"/>
        </authorList>
    </citation>
    <scope>NUCLEOTIDE SEQUENCE [LARGE SCALE GENOMIC DNA]</scope>
    <source>
        <strain evidence="4">cv. DM1-3 516 R44</strain>
    </source>
</reference>
<dbReference type="PANTHER" id="PTHR31286:SF164">
    <property type="entry name" value="ZINC FINGER, CCHC-TYPE"/>
    <property type="match status" value="1"/>
</dbReference>
<dbReference type="Gramene" id="PGSC0003DMT400002970">
    <property type="protein sequence ID" value="PGSC0003DMT400002970"/>
    <property type="gene ID" value="PGSC0003DMG400001167"/>
</dbReference>
<keyword evidence="4" id="KW-1185">Reference proteome</keyword>
<evidence type="ECO:0000256" key="1">
    <source>
        <dbReference type="SAM" id="MobiDB-lite"/>
    </source>
</evidence>
<accession>M0ZKZ0</accession>
<dbReference type="EnsemblPlants" id="PGSC0003DMT400002970">
    <property type="protein sequence ID" value="PGSC0003DMT400002970"/>
    <property type="gene ID" value="PGSC0003DMG400001167"/>
</dbReference>
<dbReference type="STRING" id="4113.M0ZKZ0"/>
<dbReference type="Pfam" id="PF14111">
    <property type="entry name" value="DUF4283"/>
    <property type="match status" value="1"/>
</dbReference>
<dbReference type="PANTHER" id="PTHR31286">
    <property type="entry name" value="GLYCINE-RICH CELL WALL STRUCTURAL PROTEIN 1.8-LIKE"/>
    <property type="match status" value="1"/>
</dbReference>
<proteinExistence type="predicted"/>
<dbReference type="AlphaFoldDB" id="M0ZKZ0"/>
<dbReference type="InterPro" id="IPR040256">
    <property type="entry name" value="At4g02000-like"/>
</dbReference>
<dbReference type="InParanoid" id="M0ZKZ0"/>
<dbReference type="InterPro" id="IPR025558">
    <property type="entry name" value="DUF4283"/>
</dbReference>
<feature type="domain" description="DUF4283" evidence="2">
    <location>
        <begin position="46"/>
        <end position="130"/>
    </location>
</feature>
<protein>
    <recommendedName>
        <fullName evidence="2">DUF4283 domain-containing protein</fullName>
    </recommendedName>
</protein>
<dbReference type="PaxDb" id="4113-PGSC0003DMT400002970"/>
<dbReference type="HOGENOM" id="CLU_864374_0_0_1"/>